<name>A0A9N8DCR5_9STRA</name>
<dbReference type="OrthoDB" id="48276at2759"/>
<keyword evidence="3" id="KW-1185">Reference proteome</keyword>
<accession>A0A9N8DCR5</accession>
<evidence type="ECO:0000256" key="1">
    <source>
        <dbReference type="SAM" id="SignalP"/>
    </source>
</evidence>
<dbReference type="Proteomes" id="UP001153069">
    <property type="component" value="Unassembled WGS sequence"/>
</dbReference>
<gene>
    <name evidence="2" type="ORF">SEMRO_93_G048490.1</name>
</gene>
<reference evidence="2" key="1">
    <citation type="submission" date="2020-06" db="EMBL/GenBank/DDBJ databases">
        <authorList>
            <consortium name="Plant Systems Biology data submission"/>
        </authorList>
    </citation>
    <scope>NUCLEOTIDE SEQUENCE</scope>
    <source>
        <strain evidence="2">D6</strain>
    </source>
</reference>
<dbReference type="AlphaFoldDB" id="A0A9N8DCR5"/>
<keyword evidence="1" id="KW-0732">Signal</keyword>
<proteinExistence type="predicted"/>
<feature type="chain" id="PRO_5040203226" evidence="1">
    <location>
        <begin position="17"/>
        <end position="252"/>
    </location>
</feature>
<protein>
    <submittedName>
        <fullName evidence="2">Uncharacterized protein</fullName>
    </submittedName>
</protein>
<feature type="signal peptide" evidence="1">
    <location>
        <begin position="1"/>
        <end position="16"/>
    </location>
</feature>
<dbReference type="EMBL" id="CAICTM010000092">
    <property type="protein sequence ID" value="CAB9500837.1"/>
    <property type="molecule type" value="Genomic_DNA"/>
</dbReference>
<organism evidence="2 3">
    <name type="scientific">Seminavis robusta</name>
    <dbReference type="NCBI Taxonomy" id="568900"/>
    <lineage>
        <taxon>Eukaryota</taxon>
        <taxon>Sar</taxon>
        <taxon>Stramenopiles</taxon>
        <taxon>Ochrophyta</taxon>
        <taxon>Bacillariophyta</taxon>
        <taxon>Bacillariophyceae</taxon>
        <taxon>Bacillariophycidae</taxon>
        <taxon>Naviculales</taxon>
        <taxon>Naviculaceae</taxon>
        <taxon>Seminavis</taxon>
    </lineage>
</organism>
<comment type="caution">
    <text evidence="2">The sequence shown here is derived from an EMBL/GenBank/DDBJ whole genome shotgun (WGS) entry which is preliminary data.</text>
</comment>
<sequence>MGYLTMIVALAPSVAAFSGVQTRAGAVSLQNSDAFGTDSTCLPRSRKTHLHYTSGASHEHTINASSSPKETTWWNSIFAREESSAADDYLEFLDKRYNRILHDENEQPNASSSQGFSVLNWLNKGGSQELAEAADKSDDALYVLGVANLASKKLLQKHHLLGRQEQDLASMAPKTMFTDAEIVDSTPASLKPVVAFLQHVALRRQALVQRQMQSVRLFLAFLSRSIMTGPSTAVRKLFAMGGANETINAVRP</sequence>
<evidence type="ECO:0000313" key="3">
    <source>
        <dbReference type="Proteomes" id="UP001153069"/>
    </source>
</evidence>
<evidence type="ECO:0000313" key="2">
    <source>
        <dbReference type="EMBL" id="CAB9500837.1"/>
    </source>
</evidence>